<evidence type="ECO:0000256" key="1">
    <source>
        <dbReference type="SAM" id="MobiDB-lite"/>
    </source>
</evidence>
<dbReference type="Pfam" id="PF03646">
    <property type="entry name" value="FlaG"/>
    <property type="match status" value="1"/>
</dbReference>
<evidence type="ECO:0000313" key="2">
    <source>
        <dbReference type="EMBL" id="RHG28592.1"/>
    </source>
</evidence>
<dbReference type="AlphaFoldDB" id="A0A3R6HEK1"/>
<feature type="compositionally biased region" description="Low complexity" evidence="1">
    <location>
        <begin position="43"/>
        <end position="62"/>
    </location>
</feature>
<keyword evidence="2" id="KW-0282">Flagellum</keyword>
<gene>
    <name evidence="2" type="ORF">DW264_09065</name>
</gene>
<dbReference type="PANTHER" id="PTHR37166">
    <property type="entry name" value="PROTEIN FLAG"/>
    <property type="match status" value="1"/>
</dbReference>
<accession>A0A3R6HEK1</accession>
<dbReference type="EMBL" id="QRID01000007">
    <property type="protein sequence ID" value="RHG28592.1"/>
    <property type="molecule type" value="Genomic_DNA"/>
</dbReference>
<dbReference type="InterPro" id="IPR035924">
    <property type="entry name" value="FlaG-like_sf"/>
</dbReference>
<keyword evidence="2" id="KW-0966">Cell projection</keyword>
<dbReference type="InterPro" id="IPR005186">
    <property type="entry name" value="FlaG"/>
</dbReference>
<evidence type="ECO:0000313" key="3">
    <source>
        <dbReference type="Proteomes" id="UP000284051"/>
    </source>
</evidence>
<dbReference type="Proteomes" id="UP000284051">
    <property type="component" value="Unassembled WGS sequence"/>
</dbReference>
<proteinExistence type="predicted"/>
<sequence length="175" mass="19031">MDTGKCRLQQKEAENTMETEVRIMGVQRIQETSTASYGKSVEAAAAGNSSAAGSGSATGGTTQTVENITAPWKAETKNSTETKNSLSARNDKDEEQETLVGAGNNTQIRKAVEEINKRAHNSEAVFGIHDATNRVMIKIVDKDTKEVLKEYPPEKTLDMIAKVWEVAGLLVDEKM</sequence>
<comment type="caution">
    <text evidence="2">The sequence shown here is derived from an EMBL/GenBank/DDBJ whole genome shotgun (WGS) entry which is preliminary data.</text>
</comment>
<organism evidence="2 3">
    <name type="scientific">Roseburia intestinalis</name>
    <dbReference type="NCBI Taxonomy" id="166486"/>
    <lineage>
        <taxon>Bacteria</taxon>
        <taxon>Bacillati</taxon>
        <taxon>Bacillota</taxon>
        <taxon>Clostridia</taxon>
        <taxon>Lachnospirales</taxon>
        <taxon>Lachnospiraceae</taxon>
        <taxon>Roseburia</taxon>
    </lineage>
</organism>
<feature type="region of interest" description="Disordered" evidence="1">
    <location>
        <begin position="32"/>
        <end position="96"/>
    </location>
</feature>
<dbReference type="RefSeq" id="WP_117920130.1">
    <property type="nucleotide sequence ID" value="NZ_QRID01000007.1"/>
</dbReference>
<dbReference type="PANTHER" id="PTHR37166:SF1">
    <property type="entry name" value="PROTEIN FLAG"/>
    <property type="match status" value="1"/>
</dbReference>
<keyword evidence="2" id="KW-0969">Cilium</keyword>
<dbReference type="Gene3D" id="3.30.160.170">
    <property type="entry name" value="FlaG-like"/>
    <property type="match status" value="1"/>
</dbReference>
<name>A0A3R6HEK1_9FIRM</name>
<reference evidence="2 3" key="1">
    <citation type="submission" date="2018-08" db="EMBL/GenBank/DDBJ databases">
        <title>A genome reference for cultivated species of the human gut microbiota.</title>
        <authorList>
            <person name="Zou Y."/>
            <person name="Xue W."/>
            <person name="Luo G."/>
        </authorList>
    </citation>
    <scope>NUCLEOTIDE SEQUENCE [LARGE SCALE GENOMIC DNA]</scope>
    <source>
        <strain evidence="2 3">AM22-21LB</strain>
    </source>
</reference>
<dbReference type="SUPFAM" id="SSF160214">
    <property type="entry name" value="FlaG-like"/>
    <property type="match status" value="1"/>
</dbReference>
<protein>
    <submittedName>
        <fullName evidence="2">Flagellar protein</fullName>
    </submittedName>
</protein>